<reference evidence="11" key="1">
    <citation type="submission" date="2020-11" db="EMBL/GenBank/DDBJ databases">
        <title>Antibiotic susceptibility profiles of Pediococcus pentosaceus from various origins and their implications for the safety assessment of strains with food-technology applications.</title>
        <authorList>
            <person name="Shani N."/>
            <person name="Oberhaensli S."/>
            <person name="Arias E."/>
        </authorList>
    </citation>
    <scope>NUCLEOTIDE SEQUENCE</scope>
    <source>
        <strain evidence="11">FAM 24207</strain>
    </source>
</reference>
<keyword evidence="1 7" id="KW-0597">Phosphoprotein</keyword>
<organism evidence="11 12">
    <name type="scientific">Pediococcus pentosaceus</name>
    <dbReference type="NCBI Taxonomy" id="1255"/>
    <lineage>
        <taxon>Bacteria</taxon>
        <taxon>Bacillati</taxon>
        <taxon>Bacillota</taxon>
        <taxon>Bacilli</taxon>
        <taxon>Lactobacillales</taxon>
        <taxon>Lactobacillaceae</taxon>
        <taxon>Pediococcus</taxon>
    </lineage>
</organism>
<dbReference type="InterPro" id="IPR039420">
    <property type="entry name" value="WalR-like"/>
</dbReference>
<dbReference type="CDD" id="cd00383">
    <property type="entry name" value="trans_reg_C"/>
    <property type="match status" value="1"/>
</dbReference>
<dbReference type="InterPro" id="IPR036388">
    <property type="entry name" value="WH-like_DNA-bd_sf"/>
</dbReference>
<sequence>MSKTILVVDDEPAIVTLITYNLEQANYQVVSVDNGLDAVEIVQKGLVDFVIMDLMLPQLDGIEATKRIRKFDEQIPIIMLTAKTSQVDKILGLELGADDYITKPFSPQELLSRIKVILRRTDRAINLAEIDPTLQAENIAIDFKRMVVKKNNEKIQLTPNEFKLLRYLYKNANQVLSRDQILEKVWGYEYGGQTRIVDVHISHLRDKLENDPKHPQLIKTIRGFGYEFVSKKGD</sequence>
<evidence type="ECO:0000256" key="6">
    <source>
        <dbReference type="ARBA" id="ARBA00023163"/>
    </source>
</evidence>
<dbReference type="AlphaFoldDB" id="A0AB73HG14"/>
<evidence type="ECO:0000259" key="10">
    <source>
        <dbReference type="PROSITE" id="PS51755"/>
    </source>
</evidence>
<dbReference type="Gene3D" id="3.40.50.2300">
    <property type="match status" value="1"/>
</dbReference>
<evidence type="ECO:0000256" key="3">
    <source>
        <dbReference type="ARBA" id="ARBA00023015"/>
    </source>
</evidence>
<dbReference type="GO" id="GO:0032993">
    <property type="term" value="C:protein-DNA complex"/>
    <property type="evidence" value="ECO:0007669"/>
    <property type="project" value="TreeGrafter"/>
</dbReference>
<keyword evidence="2" id="KW-0902">Two-component regulatory system</keyword>
<dbReference type="Gene3D" id="6.10.250.690">
    <property type="match status" value="1"/>
</dbReference>
<dbReference type="GO" id="GO:0000156">
    <property type="term" value="F:phosphorelay response regulator activity"/>
    <property type="evidence" value="ECO:0007669"/>
    <property type="project" value="TreeGrafter"/>
</dbReference>
<dbReference type="InterPro" id="IPR011006">
    <property type="entry name" value="CheY-like_superfamily"/>
</dbReference>
<evidence type="ECO:0000259" key="9">
    <source>
        <dbReference type="PROSITE" id="PS50110"/>
    </source>
</evidence>
<proteinExistence type="predicted"/>
<keyword evidence="4 8" id="KW-0238">DNA-binding</keyword>
<evidence type="ECO:0000256" key="5">
    <source>
        <dbReference type="ARBA" id="ARBA00023159"/>
    </source>
</evidence>
<dbReference type="PANTHER" id="PTHR48111">
    <property type="entry name" value="REGULATOR OF RPOS"/>
    <property type="match status" value="1"/>
</dbReference>
<dbReference type="InterPro" id="IPR001789">
    <property type="entry name" value="Sig_transdc_resp-reg_receiver"/>
</dbReference>
<gene>
    <name evidence="11" type="ORF">ITQ90_05740</name>
</gene>
<dbReference type="PROSITE" id="PS50110">
    <property type="entry name" value="RESPONSE_REGULATORY"/>
    <property type="match status" value="1"/>
</dbReference>
<evidence type="ECO:0000256" key="1">
    <source>
        <dbReference type="ARBA" id="ARBA00022553"/>
    </source>
</evidence>
<keyword evidence="5" id="KW-0010">Activator</keyword>
<dbReference type="PROSITE" id="PS51755">
    <property type="entry name" value="OMPR_PHOB"/>
    <property type="match status" value="1"/>
</dbReference>
<evidence type="ECO:0000256" key="8">
    <source>
        <dbReference type="PROSITE-ProRule" id="PRU01091"/>
    </source>
</evidence>
<dbReference type="FunFam" id="1.10.10.10:FF:000018">
    <property type="entry name" value="DNA-binding response regulator ResD"/>
    <property type="match status" value="1"/>
</dbReference>
<dbReference type="SMART" id="SM00862">
    <property type="entry name" value="Trans_reg_C"/>
    <property type="match status" value="1"/>
</dbReference>
<dbReference type="GO" id="GO:0006355">
    <property type="term" value="P:regulation of DNA-templated transcription"/>
    <property type="evidence" value="ECO:0007669"/>
    <property type="project" value="InterPro"/>
</dbReference>
<accession>A0AB73HG14</accession>
<feature type="modified residue" description="4-aspartylphosphate" evidence="7">
    <location>
        <position position="53"/>
    </location>
</feature>
<dbReference type="InterPro" id="IPR001867">
    <property type="entry name" value="OmpR/PhoB-type_DNA-bd"/>
</dbReference>
<evidence type="ECO:0000256" key="7">
    <source>
        <dbReference type="PROSITE-ProRule" id="PRU00169"/>
    </source>
</evidence>
<feature type="domain" description="Response regulatory" evidence="9">
    <location>
        <begin position="4"/>
        <end position="118"/>
    </location>
</feature>
<dbReference type="SMART" id="SM00448">
    <property type="entry name" value="REC"/>
    <property type="match status" value="1"/>
</dbReference>
<dbReference type="Proteomes" id="UP001194632">
    <property type="component" value="Unassembled WGS sequence"/>
</dbReference>
<feature type="domain" description="OmpR/PhoB-type" evidence="10">
    <location>
        <begin position="131"/>
        <end position="230"/>
    </location>
</feature>
<dbReference type="SUPFAM" id="SSF52172">
    <property type="entry name" value="CheY-like"/>
    <property type="match status" value="1"/>
</dbReference>
<protein>
    <submittedName>
        <fullName evidence="11">Response regulator transcription factor</fullName>
    </submittedName>
</protein>
<dbReference type="GO" id="GO:0005829">
    <property type="term" value="C:cytosol"/>
    <property type="evidence" value="ECO:0007669"/>
    <property type="project" value="TreeGrafter"/>
</dbReference>
<dbReference type="Pfam" id="PF00072">
    <property type="entry name" value="Response_reg"/>
    <property type="match status" value="1"/>
</dbReference>
<evidence type="ECO:0000256" key="2">
    <source>
        <dbReference type="ARBA" id="ARBA00023012"/>
    </source>
</evidence>
<dbReference type="PANTHER" id="PTHR48111:SF73">
    <property type="entry name" value="ALKALINE PHOSPHATASE SYNTHESIS TRANSCRIPTIONAL REGULATORY PROTEIN PHOP"/>
    <property type="match status" value="1"/>
</dbReference>
<dbReference type="Gene3D" id="1.10.10.10">
    <property type="entry name" value="Winged helix-like DNA-binding domain superfamily/Winged helix DNA-binding domain"/>
    <property type="match status" value="1"/>
</dbReference>
<dbReference type="EMBL" id="JADOFP010000004">
    <property type="protein sequence ID" value="MBF7114989.1"/>
    <property type="molecule type" value="Genomic_DNA"/>
</dbReference>
<name>A0AB73HG14_PEDPE</name>
<dbReference type="RefSeq" id="WP_195749643.1">
    <property type="nucleotide sequence ID" value="NZ_CP197205.1"/>
</dbReference>
<dbReference type="InterPro" id="IPR016032">
    <property type="entry name" value="Sig_transdc_resp-reg_C-effctor"/>
</dbReference>
<evidence type="ECO:0000256" key="4">
    <source>
        <dbReference type="ARBA" id="ARBA00023125"/>
    </source>
</evidence>
<evidence type="ECO:0000313" key="11">
    <source>
        <dbReference type="EMBL" id="MBF7114989.1"/>
    </source>
</evidence>
<evidence type="ECO:0000313" key="12">
    <source>
        <dbReference type="Proteomes" id="UP001194632"/>
    </source>
</evidence>
<dbReference type="SUPFAM" id="SSF46894">
    <property type="entry name" value="C-terminal effector domain of the bipartite response regulators"/>
    <property type="match status" value="1"/>
</dbReference>
<feature type="DNA-binding region" description="OmpR/PhoB-type" evidence="8">
    <location>
        <begin position="131"/>
        <end position="230"/>
    </location>
</feature>
<dbReference type="Pfam" id="PF00486">
    <property type="entry name" value="Trans_reg_C"/>
    <property type="match status" value="1"/>
</dbReference>
<keyword evidence="3" id="KW-0805">Transcription regulation</keyword>
<dbReference type="FunFam" id="3.40.50.2300:FF:000001">
    <property type="entry name" value="DNA-binding response regulator PhoB"/>
    <property type="match status" value="1"/>
</dbReference>
<keyword evidence="6" id="KW-0804">Transcription</keyword>
<dbReference type="GO" id="GO:0000976">
    <property type="term" value="F:transcription cis-regulatory region binding"/>
    <property type="evidence" value="ECO:0007669"/>
    <property type="project" value="TreeGrafter"/>
</dbReference>
<comment type="caution">
    <text evidence="11">The sequence shown here is derived from an EMBL/GenBank/DDBJ whole genome shotgun (WGS) entry which is preliminary data.</text>
</comment>